<keyword evidence="3" id="KW-1185">Reference proteome</keyword>
<dbReference type="InterPro" id="IPR013830">
    <property type="entry name" value="SGNH_hydro"/>
</dbReference>
<reference evidence="2" key="1">
    <citation type="submission" date="2022-01" db="EMBL/GenBank/DDBJ databases">
        <authorList>
            <person name="Jo J.-H."/>
            <person name="Im W.-T."/>
        </authorList>
    </citation>
    <scope>NUCLEOTIDE SEQUENCE</scope>
    <source>
        <strain evidence="2">NA20</strain>
    </source>
</reference>
<evidence type="ECO:0000313" key="2">
    <source>
        <dbReference type="EMBL" id="MCG2616603.1"/>
    </source>
</evidence>
<dbReference type="RefSeq" id="WP_237875141.1">
    <property type="nucleotide sequence ID" value="NZ_JAKLTR010000014.1"/>
</dbReference>
<organism evidence="2 3">
    <name type="scientific">Terrimonas ginsenosidimutans</name>
    <dbReference type="NCBI Taxonomy" id="2908004"/>
    <lineage>
        <taxon>Bacteria</taxon>
        <taxon>Pseudomonadati</taxon>
        <taxon>Bacteroidota</taxon>
        <taxon>Chitinophagia</taxon>
        <taxon>Chitinophagales</taxon>
        <taxon>Chitinophagaceae</taxon>
        <taxon>Terrimonas</taxon>
    </lineage>
</organism>
<dbReference type="InterPro" id="IPR051532">
    <property type="entry name" value="Ester_Hydrolysis_Enzymes"/>
</dbReference>
<sequence length="255" mass="29399">MRILFIGDSIIRGTVGVDWVNDLANAFPEWQITNQGVNGDTLVKINQRLEAIFQKGGSYDYIVFNGGANDLLIPHLPSKGFLFKTAHQHLIKQGYAPRRSMREFEEAYSQTVDLIRSYTNARIIILTVGRMNEMPSFHLNEKREEVNEVIRKIARRDQCMVADAGKRMDEYLGNKETKDYFLENFFRVSWLDRWQCALFKRADSLSEERGLLLTIDGLHLNSIGGAIFRDEVEKYLRRVLKEQIYPGSSLARNSS</sequence>
<evidence type="ECO:0000313" key="3">
    <source>
        <dbReference type="Proteomes" id="UP001165367"/>
    </source>
</evidence>
<name>A0ABS9KWD9_9BACT</name>
<dbReference type="GO" id="GO:0016787">
    <property type="term" value="F:hydrolase activity"/>
    <property type="evidence" value="ECO:0007669"/>
    <property type="project" value="UniProtKB-KW"/>
</dbReference>
<gene>
    <name evidence="2" type="ORF">LZZ85_20050</name>
</gene>
<proteinExistence type="predicted"/>
<dbReference type="SUPFAM" id="SSF52266">
    <property type="entry name" value="SGNH hydrolase"/>
    <property type="match status" value="1"/>
</dbReference>
<dbReference type="InterPro" id="IPR036514">
    <property type="entry name" value="SGNH_hydro_sf"/>
</dbReference>
<protein>
    <submittedName>
        <fullName evidence="2">SGNH/GDSL hydrolase family protein</fullName>
    </submittedName>
</protein>
<evidence type="ECO:0000259" key="1">
    <source>
        <dbReference type="Pfam" id="PF13472"/>
    </source>
</evidence>
<dbReference type="Proteomes" id="UP001165367">
    <property type="component" value="Unassembled WGS sequence"/>
</dbReference>
<dbReference type="CDD" id="cd00229">
    <property type="entry name" value="SGNH_hydrolase"/>
    <property type="match status" value="1"/>
</dbReference>
<keyword evidence="2" id="KW-0378">Hydrolase</keyword>
<dbReference type="PANTHER" id="PTHR30383">
    <property type="entry name" value="THIOESTERASE 1/PROTEASE 1/LYSOPHOSPHOLIPASE L1"/>
    <property type="match status" value="1"/>
</dbReference>
<dbReference type="Pfam" id="PF13472">
    <property type="entry name" value="Lipase_GDSL_2"/>
    <property type="match status" value="1"/>
</dbReference>
<feature type="domain" description="SGNH hydrolase-type esterase" evidence="1">
    <location>
        <begin position="5"/>
        <end position="174"/>
    </location>
</feature>
<comment type="caution">
    <text evidence="2">The sequence shown here is derived from an EMBL/GenBank/DDBJ whole genome shotgun (WGS) entry which is preliminary data.</text>
</comment>
<accession>A0ABS9KWD9</accession>
<dbReference type="EMBL" id="JAKLTR010000014">
    <property type="protein sequence ID" value="MCG2616603.1"/>
    <property type="molecule type" value="Genomic_DNA"/>
</dbReference>
<dbReference type="Gene3D" id="3.40.50.1110">
    <property type="entry name" value="SGNH hydrolase"/>
    <property type="match status" value="1"/>
</dbReference>